<evidence type="ECO:0000313" key="8">
    <source>
        <dbReference type="EMBL" id="ERL08364.1"/>
    </source>
</evidence>
<evidence type="ECO:0000259" key="7">
    <source>
        <dbReference type="PROSITE" id="PS51831"/>
    </source>
</evidence>
<dbReference type="PANTHER" id="PTHR35795">
    <property type="entry name" value="SLR1885 PROTEIN"/>
    <property type="match status" value="1"/>
</dbReference>
<evidence type="ECO:0000256" key="4">
    <source>
        <dbReference type="ARBA" id="ARBA00022801"/>
    </source>
</evidence>
<dbReference type="AlphaFoldDB" id="U2T5N8"/>
<dbReference type="EMBL" id="AWEZ01000045">
    <property type="protein sequence ID" value="ERL08364.1"/>
    <property type="molecule type" value="Genomic_DNA"/>
</dbReference>
<reference evidence="8 9" key="1">
    <citation type="submission" date="2013-08" db="EMBL/GenBank/DDBJ databases">
        <authorList>
            <person name="Durkin A.S."/>
            <person name="Haft D.R."/>
            <person name="McCorrison J."/>
            <person name="Torralba M."/>
            <person name="Gillis M."/>
            <person name="Haft D.H."/>
            <person name="Methe B."/>
            <person name="Sutton G."/>
            <person name="Nelson K.E."/>
        </authorList>
    </citation>
    <scope>NUCLEOTIDE SEQUENCE [LARGE SCALE GENOMIC DNA]</scope>
    <source>
        <strain evidence="8 9">F0195</strain>
    </source>
</reference>
<dbReference type="InterPro" id="IPR006674">
    <property type="entry name" value="HD_domain"/>
</dbReference>
<dbReference type="Proteomes" id="UP000016638">
    <property type="component" value="Unassembled WGS sequence"/>
</dbReference>
<dbReference type="STRING" id="1125712.HMPREF1316_0241"/>
<organism evidence="8 9">
    <name type="scientific">Olsenella profusa F0195</name>
    <dbReference type="NCBI Taxonomy" id="1125712"/>
    <lineage>
        <taxon>Bacteria</taxon>
        <taxon>Bacillati</taxon>
        <taxon>Actinomycetota</taxon>
        <taxon>Coriobacteriia</taxon>
        <taxon>Coriobacteriales</taxon>
        <taxon>Atopobiaceae</taxon>
        <taxon>Olsenella</taxon>
    </lineage>
</organism>
<dbReference type="eggNOG" id="COG1713">
    <property type="taxonomic scope" value="Bacteria"/>
</dbReference>
<dbReference type="GO" id="GO:0008803">
    <property type="term" value="F:bis(5'-nucleosyl)-tetraphosphatase (symmetrical) activity"/>
    <property type="evidence" value="ECO:0007669"/>
    <property type="project" value="UniProtKB-EC"/>
</dbReference>
<accession>U2T5N8</accession>
<dbReference type="SUPFAM" id="SSF109604">
    <property type="entry name" value="HD-domain/PDEase-like"/>
    <property type="match status" value="1"/>
</dbReference>
<feature type="domain" description="HD" evidence="7">
    <location>
        <begin position="31"/>
        <end position="146"/>
    </location>
</feature>
<evidence type="ECO:0000256" key="2">
    <source>
        <dbReference type="ARBA" id="ARBA00022723"/>
    </source>
</evidence>
<dbReference type="PANTHER" id="PTHR35795:SF1">
    <property type="entry name" value="BIS(5'-NUCLEOSYL)-TETRAPHOSPHATASE, SYMMETRICAL"/>
    <property type="match status" value="1"/>
</dbReference>
<keyword evidence="3" id="KW-0547">Nucleotide-binding</keyword>
<name>U2T5N8_9ACTN</name>
<evidence type="ECO:0000256" key="5">
    <source>
        <dbReference type="ARBA" id="ARBA00023004"/>
    </source>
</evidence>
<dbReference type="SMART" id="SM00471">
    <property type="entry name" value="HDc"/>
    <property type="match status" value="1"/>
</dbReference>
<protein>
    <recommendedName>
        <fullName evidence="1">bis(5'-nucleosyl)-tetraphosphatase (symmetrical)</fullName>
        <ecNumber evidence="1">3.6.1.41</ecNumber>
    </recommendedName>
</protein>
<dbReference type="PATRIC" id="fig|1125712.3.peg.1365"/>
<evidence type="ECO:0000256" key="3">
    <source>
        <dbReference type="ARBA" id="ARBA00022741"/>
    </source>
</evidence>
<dbReference type="CDD" id="cd00077">
    <property type="entry name" value="HDc"/>
    <property type="match status" value="1"/>
</dbReference>
<dbReference type="PROSITE" id="PS51831">
    <property type="entry name" value="HD"/>
    <property type="match status" value="1"/>
</dbReference>
<keyword evidence="2" id="KW-0479">Metal-binding</keyword>
<dbReference type="GO" id="GO:0000166">
    <property type="term" value="F:nucleotide binding"/>
    <property type="evidence" value="ECO:0007669"/>
    <property type="project" value="UniProtKB-KW"/>
</dbReference>
<dbReference type="OrthoDB" id="3172589at2"/>
<comment type="caution">
    <text evidence="8">The sequence shown here is derived from an EMBL/GenBank/DDBJ whole genome shotgun (WGS) entry which is preliminary data.</text>
</comment>
<dbReference type="InterPro" id="IPR003607">
    <property type="entry name" value="HD/PDEase_dom"/>
</dbReference>
<dbReference type="Gene3D" id="1.10.3210.10">
    <property type="entry name" value="Hypothetical protein af1432"/>
    <property type="match status" value="1"/>
</dbReference>
<evidence type="ECO:0000256" key="6">
    <source>
        <dbReference type="ARBA" id="ARBA00049417"/>
    </source>
</evidence>
<dbReference type="GO" id="GO:0046872">
    <property type="term" value="F:metal ion binding"/>
    <property type="evidence" value="ECO:0007669"/>
    <property type="project" value="UniProtKB-KW"/>
</dbReference>
<dbReference type="InterPro" id="IPR005249">
    <property type="entry name" value="YqeK"/>
</dbReference>
<proteinExistence type="predicted"/>
<evidence type="ECO:0000313" key="9">
    <source>
        <dbReference type="Proteomes" id="UP000016638"/>
    </source>
</evidence>
<dbReference type="RefSeq" id="WP_021726233.1">
    <property type="nucleotide sequence ID" value="NZ_AWEZ01000045.1"/>
</dbReference>
<dbReference type="NCBIfam" id="TIGR00488">
    <property type="entry name" value="bis(5'-nucleosyl)-tetraphosphatase (symmetrical) YqeK"/>
    <property type="match status" value="1"/>
</dbReference>
<gene>
    <name evidence="8" type="ORF">HMPREF1316_0241</name>
</gene>
<evidence type="ECO:0000256" key="1">
    <source>
        <dbReference type="ARBA" id="ARBA00012506"/>
    </source>
</evidence>
<dbReference type="Pfam" id="PF01966">
    <property type="entry name" value="HD"/>
    <property type="match status" value="1"/>
</dbReference>
<keyword evidence="5" id="KW-0408">Iron</keyword>
<dbReference type="InterPro" id="IPR051094">
    <property type="entry name" value="Diverse_Catalytic_Enzymes"/>
</dbReference>
<dbReference type="EC" id="3.6.1.41" evidence="1"/>
<keyword evidence="4 8" id="KW-0378">Hydrolase</keyword>
<keyword evidence="9" id="KW-1185">Reference proteome</keyword>
<sequence length="210" mass="23647">MPVSYTVEQRRFLGRIEQALRDHMQRAEPRRYEHSLSVARTAEDMALRYAQDPFEARVAGTLHDWDKVLSNDEQLALARRQGVDMGVDLELVCPLLHGITAAGHLREEVPGLSDAVLRAIALHTLGSTDMRPLDMIVFVADAIEPLRPSSEGIDQVRALVRAGAPLAEAYASCFCSGVEYVIRTRRYLYPKTLDIYNHLVLTRREAARTH</sequence>
<comment type="catalytic activity">
    <reaction evidence="6">
        <text>P(1),P(4)-bis(5'-adenosyl) tetraphosphate + H2O = 2 ADP + 2 H(+)</text>
        <dbReference type="Rhea" id="RHEA:24252"/>
        <dbReference type="ChEBI" id="CHEBI:15377"/>
        <dbReference type="ChEBI" id="CHEBI:15378"/>
        <dbReference type="ChEBI" id="CHEBI:58141"/>
        <dbReference type="ChEBI" id="CHEBI:456216"/>
        <dbReference type="EC" id="3.6.1.41"/>
    </reaction>
</comment>